<evidence type="ECO:0000313" key="1">
    <source>
        <dbReference type="EMBL" id="MBK7416273.1"/>
    </source>
</evidence>
<dbReference type="InterPro" id="IPR010522">
    <property type="entry name" value="RepC_bac"/>
</dbReference>
<comment type="caution">
    <text evidence="1">The sequence shown here is derived from an EMBL/GenBank/DDBJ whole genome shotgun (WGS) entry which is preliminary data.</text>
</comment>
<reference evidence="1 2" key="1">
    <citation type="submission" date="2020-10" db="EMBL/GenBank/DDBJ databases">
        <title>Connecting structure to function with the recovery of over 1000 high-quality activated sludge metagenome-assembled genomes encoding full-length rRNA genes using long-read sequencing.</title>
        <authorList>
            <person name="Singleton C.M."/>
            <person name="Petriglieri F."/>
            <person name="Kristensen J.M."/>
            <person name="Kirkegaard R.H."/>
            <person name="Michaelsen T.Y."/>
            <person name="Andersen M.H."/>
            <person name="Karst S.M."/>
            <person name="Dueholm M.S."/>
            <person name="Nielsen P.H."/>
            <person name="Albertsen M."/>
        </authorList>
    </citation>
    <scope>NUCLEOTIDE SEQUENCE [LARGE SCALE GENOMIC DNA]</scope>
    <source>
        <strain evidence="1">EsbW_18-Q3-R4-48_BATAC.463</strain>
    </source>
</reference>
<gene>
    <name evidence="1" type="ORF">IPJ38_15410</name>
</gene>
<dbReference type="AlphaFoldDB" id="A0A935JYP8"/>
<accession>A0A935JYP8</accession>
<protein>
    <submittedName>
        <fullName evidence="1">Uncharacterized protein</fullName>
    </submittedName>
</protein>
<organism evidence="1 2">
    <name type="scientific">Candidatus Dechloromonas phosphorivorans</name>
    <dbReference type="NCBI Taxonomy" id="2899244"/>
    <lineage>
        <taxon>Bacteria</taxon>
        <taxon>Pseudomonadati</taxon>
        <taxon>Pseudomonadota</taxon>
        <taxon>Betaproteobacteria</taxon>
        <taxon>Rhodocyclales</taxon>
        <taxon>Azonexaceae</taxon>
        <taxon>Dechloromonas</taxon>
    </lineage>
</organism>
<proteinExistence type="predicted"/>
<sequence length="133" mass="14220">MAECSLPRYAILSPAVVLSPGLFRALQKTGVREGLAVSYRSRDSVIHMQGPEWLGSDDLRILQGVAAFAGCQRVELPANPATDIGKRLREQLHAEHRAGTLSTIALTVSITDFAKAIGYRDTGGGCAKSSWPA</sequence>
<dbReference type="EMBL" id="JADJMS010000037">
    <property type="protein sequence ID" value="MBK7416273.1"/>
    <property type="molecule type" value="Genomic_DNA"/>
</dbReference>
<dbReference type="Pfam" id="PF06504">
    <property type="entry name" value="RepC"/>
    <property type="match status" value="1"/>
</dbReference>
<name>A0A935JYP8_9RHOO</name>
<evidence type="ECO:0000313" key="2">
    <source>
        <dbReference type="Proteomes" id="UP000739411"/>
    </source>
</evidence>
<dbReference type="Proteomes" id="UP000739411">
    <property type="component" value="Unassembled WGS sequence"/>
</dbReference>